<dbReference type="GO" id="GO:0005886">
    <property type="term" value="C:plasma membrane"/>
    <property type="evidence" value="ECO:0007669"/>
    <property type="project" value="TreeGrafter"/>
</dbReference>
<comment type="similarity">
    <text evidence="1">Belongs to the major facilitator superfamily.</text>
</comment>
<gene>
    <name evidence="3" type="primary">melB</name>
    <name evidence="3" type="ORF">SNEC2469_LOCUS41</name>
</gene>
<keyword evidence="2" id="KW-0472">Membrane</keyword>
<feature type="transmembrane region" description="Helical" evidence="2">
    <location>
        <begin position="81"/>
        <end position="101"/>
    </location>
</feature>
<dbReference type="GO" id="GO:0008643">
    <property type="term" value="P:carbohydrate transport"/>
    <property type="evidence" value="ECO:0007669"/>
    <property type="project" value="InterPro"/>
</dbReference>
<evidence type="ECO:0000313" key="3">
    <source>
        <dbReference type="EMBL" id="CAE7148836.1"/>
    </source>
</evidence>
<dbReference type="GO" id="GO:0015293">
    <property type="term" value="F:symporter activity"/>
    <property type="evidence" value="ECO:0007669"/>
    <property type="project" value="InterPro"/>
</dbReference>
<dbReference type="Gene3D" id="1.20.1250.20">
    <property type="entry name" value="MFS general substrate transporter like domains"/>
    <property type="match status" value="2"/>
</dbReference>
<feature type="transmembrane region" description="Helical" evidence="2">
    <location>
        <begin position="107"/>
        <end position="133"/>
    </location>
</feature>
<keyword evidence="4" id="KW-1185">Reference proteome</keyword>
<feature type="transmembrane region" description="Helical" evidence="2">
    <location>
        <begin position="154"/>
        <end position="172"/>
    </location>
</feature>
<keyword evidence="2" id="KW-0812">Transmembrane</keyword>
<dbReference type="InterPro" id="IPR039672">
    <property type="entry name" value="MFS_2"/>
</dbReference>
<accession>A0A812IP98</accession>
<evidence type="ECO:0000256" key="2">
    <source>
        <dbReference type="SAM" id="Phobius"/>
    </source>
</evidence>
<organism evidence="3 4">
    <name type="scientific">Symbiodinium necroappetens</name>
    <dbReference type="NCBI Taxonomy" id="1628268"/>
    <lineage>
        <taxon>Eukaryota</taxon>
        <taxon>Sar</taxon>
        <taxon>Alveolata</taxon>
        <taxon>Dinophyceae</taxon>
        <taxon>Suessiales</taxon>
        <taxon>Symbiodiniaceae</taxon>
        <taxon>Symbiodinium</taxon>
    </lineage>
</organism>
<dbReference type="SUPFAM" id="SSF103473">
    <property type="entry name" value="MFS general substrate transporter"/>
    <property type="match status" value="1"/>
</dbReference>
<comment type="caution">
    <text evidence="3">The sequence shown here is derived from an EMBL/GenBank/DDBJ whole genome shotgun (WGS) entry which is preliminary data.</text>
</comment>
<feature type="transmembrane region" description="Helical" evidence="2">
    <location>
        <begin position="276"/>
        <end position="296"/>
    </location>
</feature>
<dbReference type="AlphaFoldDB" id="A0A812IP98"/>
<feature type="transmembrane region" description="Helical" evidence="2">
    <location>
        <begin position="338"/>
        <end position="359"/>
    </location>
</feature>
<protein>
    <submittedName>
        <fullName evidence="3">MelB protein</fullName>
    </submittedName>
</protein>
<dbReference type="Pfam" id="PF13347">
    <property type="entry name" value="MFS_2"/>
    <property type="match status" value="1"/>
</dbReference>
<sequence>MAAPGITRWTRLGYATGTLSFTTKDVAFGSFVLFYYVSVVGLSGTLAGAVLFIALAWDAVTDPIIGSLSDNLRSRWGRRHPLMAVSGIPLAICLFLLFSVPEGMSQMAIFFWMLTVCIALRTFITLFTVPYLALGAELSNDYIERSKIAGARTLFGWLAGILMTAGAWFFVFDSSAGIDGRLVNANYYLWGGISFLVVAVFTTISIVVTRNRIPFLPQPNITNRFSFKQLGIDLRLAFKNSNFKYLFFVMLTLGVATGLNGALATHVNTYFWEFTTAQLALLTLLVLVPIAIMMFAMNWLNERIEKQTILNICIIGLVINTCWLIPGRLLDWLPMNGTTAIFIIVTTQVAISSALVIWFQTISASVIADITDEQEYLTHQRQEGVFFAAQGFSIKFVTGFGSLVGGVVAQRLAL</sequence>
<dbReference type="PANTHER" id="PTHR11328:SF24">
    <property type="entry name" value="MAJOR FACILITATOR SUPERFAMILY (MFS) PROFILE DOMAIN-CONTAINING PROTEIN"/>
    <property type="match status" value="1"/>
</dbReference>
<dbReference type="EMBL" id="CAJNJA010000001">
    <property type="protein sequence ID" value="CAE7148836.1"/>
    <property type="molecule type" value="Genomic_DNA"/>
</dbReference>
<feature type="transmembrane region" description="Helical" evidence="2">
    <location>
        <begin position="187"/>
        <end position="208"/>
    </location>
</feature>
<dbReference type="PANTHER" id="PTHR11328">
    <property type="entry name" value="MAJOR FACILITATOR SUPERFAMILY DOMAIN-CONTAINING PROTEIN"/>
    <property type="match status" value="1"/>
</dbReference>
<dbReference type="OrthoDB" id="197206at2759"/>
<reference evidence="3" key="1">
    <citation type="submission" date="2021-02" db="EMBL/GenBank/DDBJ databases">
        <authorList>
            <person name="Dougan E. K."/>
            <person name="Rhodes N."/>
            <person name="Thang M."/>
            <person name="Chan C."/>
        </authorList>
    </citation>
    <scope>NUCLEOTIDE SEQUENCE</scope>
</reference>
<feature type="transmembrane region" description="Helical" evidence="2">
    <location>
        <begin position="33"/>
        <end position="60"/>
    </location>
</feature>
<dbReference type="Proteomes" id="UP000601435">
    <property type="component" value="Unassembled WGS sequence"/>
</dbReference>
<feature type="transmembrane region" description="Helical" evidence="2">
    <location>
        <begin position="245"/>
        <end position="264"/>
    </location>
</feature>
<evidence type="ECO:0000313" key="4">
    <source>
        <dbReference type="Proteomes" id="UP000601435"/>
    </source>
</evidence>
<feature type="transmembrane region" description="Helical" evidence="2">
    <location>
        <begin position="308"/>
        <end position="326"/>
    </location>
</feature>
<proteinExistence type="inferred from homology"/>
<evidence type="ECO:0000256" key="1">
    <source>
        <dbReference type="ARBA" id="ARBA00008335"/>
    </source>
</evidence>
<keyword evidence="2" id="KW-1133">Transmembrane helix</keyword>
<name>A0A812IP98_9DINO</name>
<dbReference type="InterPro" id="IPR036259">
    <property type="entry name" value="MFS_trans_sf"/>
</dbReference>